<evidence type="ECO:0000313" key="3">
    <source>
        <dbReference type="WBParaSite" id="PDA_v2.g6429.t1"/>
    </source>
</evidence>
<dbReference type="SUPFAM" id="SSF55060">
    <property type="entry name" value="GHMP Kinase, C-terminal domain"/>
    <property type="match status" value="1"/>
</dbReference>
<evidence type="ECO:0000259" key="1">
    <source>
        <dbReference type="Pfam" id="PF18376"/>
    </source>
</evidence>
<name>A0A914R4R2_9BILA</name>
<dbReference type="Proteomes" id="UP000887578">
    <property type="component" value="Unplaced"/>
</dbReference>
<organism evidence="2 3">
    <name type="scientific">Panagrolaimus davidi</name>
    <dbReference type="NCBI Taxonomy" id="227884"/>
    <lineage>
        <taxon>Eukaryota</taxon>
        <taxon>Metazoa</taxon>
        <taxon>Ecdysozoa</taxon>
        <taxon>Nematoda</taxon>
        <taxon>Chromadorea</taxon>
        <taxon>Rhabditida</taxon>
        <taxon>Tylenchina</taxon>
        <taxon>Panagrolaimomorpha</taxon>
        <taxon>Panagrolaimoidea</taxon>
        <taxon>Panagrolaimidae</taxon>
        <taxon>Panagrolaimus</taxon>
    </lineage>
</organism>
<dbReference type="AlphaFoldDB" id="A0A914R4R2"/>
<keyword evidence="2" id="KW-1185">Reference proteome</keyword>
<protein>
    <submittedName>
        <fullName evidence="3">Mvd1 C-terminal domain-containing protein</fullName>
    </submittedName>
</protein>
<accession>A0A914R4R2</accession>
<sequence>MTNSFSHEIITQIHAFNVEEIKVAYTFNAEPNAVIIVPEIHAKEFVQHFNWFPNASFDYSVADKCLKGTIFAESFQSLGGRGDTKEIKVFITRVGKGPEVLE</sequence>
<dbReference type="InterPro" id="IPR036554">
    <property type="entry name" value="GHMP_kinase_C_sf"/>
</dbReference>
<reference evidence="3" key="1">
    <citation type="submission" date="2022-11" db="UniProtKB">
        <authorList>
            <consortium name="WormBaseParasite"/>
        </authorList>
    </citation>
    <scope>IDENTIFICATION</scope>
</reference>
<feature type="domain" description="Mvd1 C-terminal" evidence="1">
    <location>
        <begin position="2"/>
        <end position="101"/>
    </location>
</feature>
<proteinExistence type="predicted"/>
<evidence type="ECO:0000313" key="2">
    <source>
        <dbReference type="Proteomes" id="UP000887578"/>
    </source>
</evidence>
<dbReference type="InterPro" id="IPR041431">
    <property type="entry name" value="Mvd1_C"/>
</dbReference>
<dbReference type="Pfam" id="PF18376">
    <property type="entry name" value="MDD_C"/>
    <property type="match status" value="1"/>
</dbReference>
<dbReference type="Gene3D" id="3.30.70.890">
    <property type="entry name" value="GHMP kinase, C-terminal domain"/>
    <property type="match status" value="1"/>
</dbReference>
<dbReference type="WBParaSite" id="PDA_v2.g6429.t1">
    <property type="protein sequence ID" value="PDA_v2.g6429.t1"/>
    <property type="gene ID" value="PDA_v2.g6429"/>
</dbReference>